<dbReference type="AlphaFoldDB" id="A0AA37SUW5"/>
<gene>
    <name evidence="2" type="ORF">GCM10007940_41260</name>
</gene>
<keyword evidence="3" id="KW-1185">Reference proteome</keyword>
<evidence type="ECO:0000259" key="1">
    <source>
        <dbReference type="Pfam" id="PF18480"/>
    </source>
</evidence>
<dbReference type="Proteomes" id="UP001156666">
    <property type="component" value="Unassembled WGS sequence"/>
</dbReference>
<comment type="caution">
    <text evidence="2">The sequence shown here is derived from an EMBL/GenBank/DDBJ whole genome shotgun (WGS) entry which is preliminary data.</text>
</comment>
<sequence length="113" mass="13266">MKLFFDQNISYRILKKIENLFPKSIHTSTVDLNGKQDKEIRNYCQSNHYTIVTFDADFYELANLFGHPPKIIWIRTGNTSTNNIAKILIEHYLDIKDFISHPDYAKIACLEIE</sequence>
<proteinExistence type="predicted"/>
<reference evidence="2" key="1">
    <citation type="journal article" date="2014" name="Int. J. Syst. Evol. Microbiol.">
        <title>Complete genome sequence of Corynebacterium casei LMG S-19264T (=DSM 44701T), isolated from a smear-ripened cheese.</title>
        <authorList>
            <consortium name="US DOE Joint Genome Institute (JGI-PGF)"/>
            <person name="Walter F."/>
            <person name="Albersmeier A."/>
            <person name="Kalinowski J."/>
            <person name="Ruckert C."/>
        </authorList>
    </citation>
    <scope>NUCLEOTIDE SEQUENCE</scope>
    <source>
        <strain evidence="2">NBRC 108769</strain>
    </source>
</reference>
<dbReference type="Pfam" id="PF18480">
    <property type="entry name" value="DUF5615"/>
    <property type="match status" value="1"/>
</dbReference>
<accession>A0AA37SUW5</accession>
<evidence type="ECO:0000313" key="2">
    <source>
        <dbReference type="EMBL" id="GLR19510.1"/>
    </source>
</evidence>
<name>A0AA37SUW5_9BACT</name>
<evidence type="ECO:0000313" key="3">
    <source>
        <dbReference type="Proteomes" id="UP001156666"/>
    </source>
</evidence>
<dbReference type="EMBL" id="BSOH01000027">
    <property type="protein sequence ID" value="GLR19510.1"/>
    <property type="molecule type" value="Genomic_DNA"/>
</dbReference>
<dbReference type="RefSeq" id="WP_235291793.1">
    <property type="nucleotide sequence ID" value="NZ_BSOH01000027.1"/>
</dbReference>
<reference evidence="2" key="2">
    <citation type="submission" date="2023-01" db="EMBL/GenBank/DDBJ databases">
        <title>Draft genome sequence of Portibacter lacus strain NBRC 108769.</title>
        <authorList>
            <person name="Sun Q."/>
            <person name="Mori K."/>
        </authorList>
    </citation>
    <scope>NUCLEOTIDE SEQUENCE</scope>
    <source>
        <strain evidence="2">NBRC 108769</strain>
    </source>
</reference>
<organism evidence="2 3">
    <name type="scientific">Portibacter lacus</name>
    <dbReference type="NCBI Taxonomy" id="1099794"/>
    <lineage>
        <taxon>Bacteria</taxon>
        <taxon>Pseudomonadati</taxon>
        <taxon>Bacteroidota</taxon>
        <taxon>Saprospiria</taxon>
        <taxon>Saprospirales</taxon>
        <taxon>Haliscomenobacteraceae</taxon>
        <taxon>Portibacter</taxon>
    </lineage>
</organism>
<feature type="domain" description="DUF5615" evidence="1">
    <location>
        <begin position="1"/>
        <end position="105"/>
    </location>
</feature>
<protein>
    <recommendedName>
        <fullName evidence="1">DUF5615 domain-containing protein</fullName>
    </recommendedName>
</protein>
<dbReference type="InterPro" id="IPR041049">
    <property type="entry name" value="DUF5615"/>
</dbReference>